<evidence type="ECO:0000313" key="2">
    <source>
        <dbReference type="EMBL" id="EPD99561.1"/>
    </source>
</evidence>
<dbReference type="RefSeq" id="WP_016474325.1">
    <property type="nucleotide sequence ID" value="NZ_KE150480.1"/>
</dbReference>
<sequence>MTTNTTFNKDAEERLNDPADQPNTRANACLETRKALLAATPERFAAGGRAVKLSEAARLMRSLNALPFQEIQPTMHAAGITEQEALSGCDELSAALGGVLHAAAKRTIELPEWSAGQFARLCSSADCTQKSSAEPAVSGASLTVAGNIDIEGLTTKAAMELPEQPCLRSAAPVKSLLEGGALLSAIAHAGEFLGLLSPDAPGRSIMGGHPVNALNGEWRTGGAAAAAANLVAAGASAGALVLGRPSDAGESAIRAGVSAFRPAQSLFNSQEGFASSWRFDGWSGIARRARDAFAIAWTASAHEGVDPDSGMGRWQYPGFIPTLMSKPAVAKWRKAVLEPRRIQKAVIAVSDEWQSPEWVNKGLELAAALEKRGIAVELSPSLPEDAAIVDWMTWLELEPQLEDFLTRRYALTGTFDLAQLLMMLTLSDRLKRDGWSRRRMVQLIKRNVFLISPYGAQIARTALPPVRDLLMPEFTGTDKADVLIWLGAPKPVDASGWPFAALPLKADSAAKCVRGAFVIGLPGEEAAVLAGAELLESVREEVFGAEDFHISTEPAPEDLPAARLPRDSDQTGEHQDAGAAASAQEEKPNTRLFDDLAAADLGALAHAAWDAEKQGAKVSVLDAETGAPLTIEDFEAKLNELIETFRKAAADADDDDDADNDEETLQQAQSDDAAENLIEIASPASLALAANEINAIKAAEADAKAAEPSAAPAQPALSAEDRAWLDAFFPGAAAKAPDLAKVGFLRRFLKEPMPDLWRPSDNQWIIAWVKFWLFRHDAKKVERAIDRIPEVHQTFETREQRVLGLFLKSDIKAAAAAAQAIEPQNAEEAAVKEWMLGMSAQRQDDDDAAIEHYQRARALSSTMTAANFPLAQALLKKYGSDHPQYQEIRKALESEAPTGLQLLLSEEERVRRASNFEKELLPALKPGVFSAELLLAPAQLVFDKKLFSEELWRAWNLAVTDRTPDDPDCFTLHIGTLEGSIRLIHERLNSTSLATAARKSPFTRSAETLLLCHAGYFAVELRGNPTEAVEAATFFAQILAALCRTAEPLGVFALESLQKPGFYIEAAQPAKHGQIPILSVIRAGVSTDFGEDYIATYGLGAFSQPELEVDLGSFPTQAGAMLTFGIIERILAGHFTTEASSVRFGVDQDNLEQRNILRAPGRVVEGEALRLVLPGEPTNDSELPQA</sequence>
<name>S3BGI8_9BURK</name>
<dbReference type="eggNOG" id="ENOG5030YHP">
    <property type="taxonomic scope" value="Bacteria"/>
</dbReference>
<accession>S3BGI8</accession>
<feature type="region of interest" description="Disordered" evidence="1">
    <location>
        <begin position="550"/>
        <end position="589"/>
    </location>
</feature>
<dbReference type="EMBL" id="ATCF01000015">
    <property type="protein sequence ID" value="EPD99561.1"/>
    <property type="molecule type" value="Genomic_DNA"/>
</dbReference>
<evidence type="ECO:0000313" key="3">
    <source>
        <dbReference type="Proteomes" id="UP000014400"/>
    </source>
</evidence>
<protein>
    <recommendedName>
        <fullName evidence="4">Amidase domain-containing protein</fullName>
    </recommendedName>
</protein>
<dbReference type="Proteomes" id="UP000014400">
    <property type="component" value="Unassembled WGS sequence"/>
</dbReference>
<evidence type="ECO:0008006" key="4">
    <source>
        <dbReference type="Google" id="ProtNLM"/>
    </source>
</evidence>
<dbReference type="Gene3D" id="3.90.1300.10">
    <property type="entry name" value="Amidase signature (AS) domain"/>
    <property type="match status" value="1"/>
</dbReference>
<dbReference type="HOGENOM" id="CLU_283686_0_0_4"/>
<comment type="caution">
    <text evidence="2">The sequence shown here is derived from an EMBL/GenBank/DDBJ whole genome shotgun (WGS) entry which is preliminary data.</text>
</comment>
<gene>
    <name evidence="2" type="ORF">HMPREF1476_01017</name>
</gene>
<organism evidence="2 3">
    <name type="scientific">Sutterella wadsworthensis HGA0223</name>
    <dbReference type="NCBI Taxonomy" id="1203554"/>
    <lineage>
        <taxon>Bacteria</taxon>
        <taxon>Pseudomonadati</taxon>
        <taxon>Pseudomonadota</taxon>
        <taxon>Betaproteobacteria</taxon>
        <taxon>Burkholderiales</taxon>
        <taxon>Sutterellaceae</taxon>
        <taxon>Sutterella</taxon>
    </lineage>
</organism>
<evidence type="ECO:0000256" key="1">
    <source>
        <dbReference type="SAM" id="MobiDB-lite"/>
    </source>
</evidence>
<dbReference type="SUPFAM" id="SSF75304">
    <property type="entry name" value="Amidase signature (AS) enzymes"/>
    <property type="match status" value="1"/>
</dbReference>
<feature type="region of interest" description="Disordered" evidence="1">
    <location>
        <begin position="650"/>
        <end position="673"/>
    </location>
</feature>
<feature type="compositionally biased region" description="Basic and acidic residues" evidence="1">
    <location>
        <begin position="564"/>
        <end position="576"/>
    </location>
</feature>
<feature type="region of interest" description="Disordered" evidence="1">
    <location>
        <begin position="1"/>
        <end position="24"/>
    </location>
</feature>
<dbReference type="AlphaFoldDB" id="S3BGI8"/>
<reference evidence="2 3" key="1">
    <citation type="submission" date="2013-04" db="EMBL/GenBank/DDBJ databases">
        <title>The Genome Sequence of Sutterella wadsworthensis HGA0223.</title>
        <authorList>
            <consortium name="The Broad Institute Genomics Platform"/>
            <person name="Earl A."/>
            <person name="Ward D."/>
            <person name="Feldgarden M."/>
            <person name="Gevers D."/>
            <person name="Schmidt T.M."/>
            <person name="Dover J."/>
            <person name="Dai D."/>
            <person name="Walker B."/>
            <person name="Young S."/>
            <person name="Zeng Q."/>
            <person name="Gargeya S."/>
            <person name="Fitzgerald M."/>
            <person name="Haas B."/>
            <person name="Abouelleil A."/>
            <person name="Allen A.W."/>
            <person name="Alvarado L."/>
            <person name="Arachchi H.M."/>
            <person name="Berlin A.M."/>
            <person name="Chapman S.B."/>
            <person name="Gainer-Dewar J."/>
            <person name="Goldberg J."/>
            <person name="Griggs A."/>
            <person name="Gujja S."/>
            <person name="Hansen M."/>
            <person name="Howarth C."/>
            <person name="Imamovic A."/>
            <person name="Ireland A."/>
            <person name="Larimer J."/>
            <person name="McCowan C."/>
            <person name="Murphy C."/>
            <person name="Pearson M."/>
            <person name="Poon T.W."/>
            <person name="Priest M."/>
            <person name="Roberts A."/>
            <person name="Saif S."/>
            <person name="Shea T."/>
            <person name="Sisk P."/>
            <person name="Sykes S."/>
            <person name="Wortman J."/>
            <person name="Nusbaum C."/>
            <person name="Birren B."/>
        </authorList>
    </citation>
    <scope>NUCLEOTIDE SEQUENCE [LARGE SCALE GENOMIC DNA]</scope>
    <source>
        <strain evidence="2 3">HGA0223</strain>
    </source>
</reference>
<feature type="compositionally biased region" description="Acidic residues" evidence="1">
    <location>
        <begin position="651"/>
        <end position="664"/>
    </location>
</feature>
<proteinExistence type="predicted"/>
<dbReference type="PATRIC" id="fig|1203554.3.peg.1043"/>
<keyword evidence="3" id="KW-1185">Reference proteome</keyword>
<dbReference type="InterPro" id="IPR036928">
    <property type="entry name" value="AS_sf"/>
</dbReference>